<protein>
    <submittedName>
        <fullName evidence="2">Uncharacterized protein</fullName>
    </submittedName>
</protein>
<dbReference type="EMBL" id="AZGK01000002">
    <property type="protein sequence ID" value="KRM47330.1"/>
    <property type="molecule type" value="Genomic_DNA"/>
</dbReference>
<dbReference type="PATRIC" id="fig|1423784.4.peg.1039"/>
<proteinExistence type="predicted"/>
<gene>
    <name evidence="2" type="ORF">FC51_GL001030</name>
</gene>
<organism evidence="2 3">
    <name type="scientific">Lentilactobacillus parabuchneri DSM 5707 = NBRC 107865</name>
    <dbReference type="NCBI Taxonomy" id="1423784"/>
    <lineage>
        <taxon>Bacteria</taxon>
        <taxon>Bacillati</taxon>
        <taxon>Bacillota</taxon>
        <taxon>Bacilli</taxon>
        <taxon>Lactobacillales</taxon>
        <taxon>Lactobacillaceae</taxon>
        <taxon>Lentilactobacillus</taxon>
    </lineage>
</organism>
<sequence length="81" mass="9360">MYTYTNLDNGKGMKRGFFMTAKRIIFAIIFIILNLVAAYLLVDPFMSIVYRQFQEADLFKIILVLTVTLVLDVGTYQEVIN</sequence>
<accession>A0A0R1YYF8</accession>
<feature type="transmembrane region" description="Helical" evidence="1">
    <location>
        <begin position="58"/>
        <end position="76"/>
    </location>
</feature>
<keyword evidence="1" id="KW-0472">Membrane</keyword>
<keyword evidence="1" id="KW-1133">Transmembrane helix</keyword>
<evidence type="ECO:0000313" key="3">
    <source>
        <dbReference type="Proteomes" id="UP000051957"/>
    </source>
</evidence>
<reference evidence="2 3" key="1">
    <citation type="journal article" date="2015" name="Genome Announc.">
        <title>Expanding the biotechnology potential of lactobacilli through comparative genomics of 213 strains and associated genera.</title>
        <authorList>
            <person name="Sun Z."/>
            <person name="Harris H.M."/>
            <person name="McCann A."/>
            <person name="Guo C."/>
            <person name="Argimon S."/>
            <person name="Zhang W."/>
            <person name="Yang X."/>
            <person name="Jeffery I.B."/>
            <person name="Cooney J.C."/>
            <person name="Kagawa T.F."/>
            <person name="Liu W."/>
            <person name="Song Y."/>
            <person name="Salvetti E."/>
            <person name="Wrobel A."/>
            <person name="Rasinkangas P."/>
            <person name="Parkhill J."/>
            <person name="Rea M.C."/>
            <person name="O'Sullivan O."/>
            <person name="Ritari J."/>
            <person name="Douillard F.P."/>
            <person name="Paul Ross R."/>
            <person name="Yang R."/>
            <person name="Briner A.E."/>
            <person name="Felis G.E."/>
            <person name="de Vos W.M."/>
            <person name="Barrangou R."/>
            <person name="Klaenhammer T.R."/>
            <person name="Caufield P.W."/>
            <person name="Cui Y."/>
            <person name="Zhang H."/>
            <person name="O'Toole P.W."/>
        </authorList>
    </citation>
    <scope>NUCLEOTIDE SEQUENCE [LARGE SCALE GENOMIC DNA]</scope>
    <source>
        <strain evidence="2 3">DSM 5707</strain>
    </source>
</reference>
<evidence type="ECO:0000256" key="1">
    <source>
        <dbReference type="SAM" id="Phobius"/>
    </source>
</evidence>
<evidence type="ECO:0000313" key="2">
    <source>
        <dbReference type="EMBL" id="KRM47330.1"/>
    </source>
</evidence>
<dbReference type="Proteomes" id="UP000051957">
    <property type="component" value="Unassembled WGS sequence"/>
</dbReference>
<name>A0A0R1YYF8_9LACO</name>
<feature type="transmembrane region" description="Helical" evidence="1">
    <location>
        <begin position="24"/>
        <end position="42"/>
    </location>
</feature>
<keyword evidence="1" id="KW-0812">Transmembrane</keyword>
<dbReference type="AlphaFoldDB" id="A0A0R1YYF8"/>
<comment type="caution">
    <text evidence="2">The sequence shown here is derived from an EMBL/GenBank/DDBJ whole genome shotgun (WGS) entry which is preliminary data.</text>
</comment>